<feature type="signal peptide" evidence="2">
    <location>
        <begin position="1"/>
        <end position="23"/>
    </location>
</feature>
<sequence length="237" mass="24563">MTDTKSLLSAILFAPLLSLGACQQSTEPPGDPSSDDPAATRPSGSPSLLTVEGRIESGVECRVLHTPDGKRYAFNGGDEFASGDYVRITGELADASFCQEGEGTLVIDSIESADAPARDRDPARTGGVALTEDYVIGSWTAKGVGANCAKPDFQISRSPGALVLESSVNGVPTDSMVVLGDYPRLVLDDPLPDLPLESRGPDGMAILRPATDAAYDPVSIGGHQIVGDGVVFVKCGN</sequence>
<gene>
    <name evidence="3" type="ORF">GCM10010923_08990</name>
</gene>
<feature type="chain" id="PRO_5047399426" description="Lipoprotein" evidence="2">
    <location>
        <begin position="24"/>
        <end position="237"/>
    </location>
</feature>
<organism evidence="3 4">
    <name type="scientific">Blastomonas marina</name>
    <dbReference type="NCBI Taxonomy" id="1867408"/>
    <lineage>
        <taxon>Bacteria</taxon>
        <taxon>Pseudomonadati</taxon>
        <taxon>Pseudomonadota</taxon>
        <taxon>Alphaproteobacteria</taxon>
        <taxon>Sphingomonadales</taxon>
        <taxon>Sphingomonadaceae</taxon>
        <taxon>Blastomonas</taxon>
    </lineage>
</organism>
<name>A0ABQ1F8Y8_9SPHN</name>
<reference evidence="4" key="1">
    <citation type="journal article" date="2019" name="Int. J. Syst. Evol. Microbiol.">
        <title>The Global Catalogue of Microorganisms (GCM) 10K type strain sequencing project: providing services to taxonomists for standard genome sequencing and annotation.</title>
        <authorList>
            <consortium name="The Broad Institute Genomics Platform"/>
            <consortium name="The Broad Institute Genome Sequencing Center for Infectious Disease"/>
            <person name="Wu L."/>
            <person name="Ma J."/>
        </authorList>
    </citation>
    <scope>NUCLEOTIDE SEQUENCE [LARGE SCALE GENOMIC DNA]</scope>
    <source>
        <strain evidence="4">CGMCC 1.15297</strain>
    </source>
</reference>
<dbReference type="Proteomes" id="UP000603317">
    <property type="component" value="Unassembled WGS sequence"/>
</dbReference>
<protein>
    <recommendedName>
        <fullName evidence="5">Lipoprotein</fullName>
    </recommendedName>
</protein>
<comment type="caution">
    <text evidence="3">The sequence shown here is derived from an EMBL/GenBank/DDBJ whole genome shotgun (WGS) entry which is preliminary data.</text>
</comment>
<dbReference type="RefSeq" id="WP_188641560.1">
    <property type="nucleotide sequence ID" value="NZ_BMID01000001.1"/>
</dbReference>
<feature type="region of interest" description="Disordered" evidence="1">
    <location>
        <begin position="22"/>
        <end position="49"/>
    </location>
</feature>
<proteinExistence type="predicted"/>
<evidence type="ECO:0000313" key="4">
    <source>
        <dbReference type="Proteomes" id="UP000603317"/>
    </source>
</evidence>
<dbReference type="PROSITE" id="PS51257">
    <property type="entry name" value="PROKAR_LIPOPROTEIN"/>
    <property type="match status" value="1"/>
</dbReference>
<evidence type="ECO:0008006" key="5">
    <source>
        <dbReference type="Google" id="ProtNLM"/>
    </source>
</evidence>
<evidence type="ECO:0000313" key="3">
    <source>
        <dbReference type="EMBL" id="GGA02435.1"/>
    </source>
</evidence>
<accession>A0ABQ1F8Y8</accession>
<evidence type="ECO:0000256" key="2">
    <source>
        <dbReference type="SAM" id="SignalP"/>
    </source>
</evidence>
<dbReference type="InterPro" id="IPR043856">
    <property type="entry name" value="DUF5818"/>
</dbReference>
<evidence type="ECO:0000256" key="1">
    <source>
        <dbReference type="SAM" id="MobiDB-lite"/>
    </source>
</evidence>
<keyword evidence="2" id="KW-0732">Signal</keyword>
<dbReference type="Pfam" id="PF19135">
    <property type="entry name" value="DUF5818"/>
    <property type="match status" value="1"/>
</dbReference>
<dbReference type="EMBL" id="BMID01000001">
    <property type="protein sequence ID" value="GGA02435.1"/>
    <property type="molecule type" value="Genomic_DNA"/>
</dbReference>
<keyword evidence="4" id="KW-1185">Reference proteome</keyword>